<feature type="non-terminal residue" evidence="1">
    <location>
        <position position="30"/>
    </location>
</feature>
<protein>
    <submittedName>
        <fullName evidence="1">Uncharacterized protein</fullName>
    </submittedName>
</protein>
<accession>X0UPC1</accession>
<comment type="caution">
    <text evidence="1">The sequence shown here is derived from an EMBL/GenBank/DDBJ whole genome shotgun (WGS) entry which is preliminary data.</text>
</comment>
<organism evidence="1">
    <name type="scientific">marine sediment metagenome</name>
    <dbReference type="NCBI Taxonomy" id="412755"/>
    <lineage>
        <taxon>unclassified sequences</taxon>
        <taxon>metagenomes</taxon>
        <taxon>ecological metagenomes</taxon>
    </lineage>
</organism>
<dbReference type="EMBL" id="BARS01023940">
    <property type="protein sequence ID" value="GAG02143.1"/>
    <property type="molecule type" value="Genomic_DNA"/>
</dbReference>
<reference evidence="1" key="1">
    <citation type="journal article" date="2014" name="Front. Microbiol.">
        <title>High frequency of phylogenetically diverse reductive dehalogenase-homologous genes in deep subseafloor sedimentary metagenomes.</title>
        <authorList>
            <person name="Kawai M."/>
            <person name="Futagami T."/>
            <person name="Toyoda A."/>
            <person name="Takaki Y."/>
            <person name="Nishi S."/>
            <person name="Hori S."/>
            <person name="Arai W."/>
            <person name="Tsubouchi T."/>
            <person name="Morono Y."/>
            <person name="Uchiyama I."/>
            <person name="Ito T."/>
            <person name="Fujiyama A."/>
            <person name="Inagaki F."/>
            <person name="Takami H."/>
        </authorList>
    </citation>
    <scope>NUCLEOTIDE SEQUENCE</scope>
    <source>
        <strain evidence="1">Expedition CK06-06</strain>
    </source>
</reference>
<name>X0UPC1_9ZZZZ</name>
<sequence length="30" mass="3080">MKRLALAILLVTVVAAASVFLALNRPGAEA</sequence>
<gene>
    <name evidence="1" type="ORF">S01H1_38074</name>
</gene>
<evidence type="ECO:0000313" key="1">
    <source>
        <dbReference type="EMBL" id="GAG02143.1"/>
    </source>
</evidence>
<proteinExistence type="predicted"/>
<dbReference type="AlphaFoldDB" id="X0UPC1"/>